<name>A0A5R8K8H9_9BACT</name>
<gene>
    <name evidence="2" type="ORF">FEM03_21540</name>
</gene>
<dbReference type="EMBL" id="VAUV01000021">
    <property type="protein sequence ID" value="TLD68628.1"/>
    <property type="molecule type" value="Genomic_DNA"/>
</dbReference>
<organism evidence="2 3">
    <name type="scientific">Phragmitibacter flavus</name>
    <dbReference type="NCBI Taxonomy" id="2576071"/>
    <lineage>
        <taxon>Bacteria</taxon>
        <taxon>Pseudomonadati</taxon>
        <taxon>Verrucomicrobiota</taxon>
        <taxon>Verrucomicrobiia</taxon>
        <taxon>Verrucomicrobiales</taxon>
        <taxon>Verrucomicrobiaceae</taxon>
        <taxon>Phragmitibacter</taxon>
    </lineage>
</organism>
<reference evidence="2 3" key="1">
    <citation type="submission" date="2019-05" db="EMBL/GenBank/DDBJ databases">
        <title>Verrucobacter flavum gen. nov., sp. nov. a new member of the family Verrucomicrobiaceae.</title>
        <authorList>
            <person name="Szuroczki S."/>
            <person name="Abbaszade G."/>
            <person name="Szabo A."/>
            <person name="Felfoldi T."/>
            <person name="Schumann P."/>
            <person name="Boka K."/>
            <person name="Keki Z."/>
            <person name="Toumi M."/>
            <person name="Toth E."/>
        </authorList>
    </citation>
    <scope>NUCLEOTIDE SEQUENCE [LARGE SCALE GENOMIC DNA]</scope>
    <source>
        <strain evidence="2 3">MG-N-17</strain>
    </source>
</reference>
<keyword evidence="1" id="KW-0472">Membrane</keyword>
<accession>A0A5R8K8H9</accession>
<dbReference type="OrthoDB" id="194182at2"/>
<evidence type="ECO:0000256" key="1">
    <source>
        <dbReference type="SAM" id="Phobius"/>
    </source>
</evidence>
<keyword evidence="1" id="KW-0812">Transmembrane</keyword>
<dbReference type="Proteomes" id="UP000306196">
    <property type="component" value="Unassembled WGS sequence"/>
</dbReference>
<proteinExistence type="predicted"/>
<protein>
    <submittedName>
        <fullName evidence="2">Uncharacterized protein</fullName>
    </submittedName>
</protein>
<keyword evidence="1" id="KW-1133">Transmembrane helix</keyword>
<dbReference type="RefSeq" id="WP_138088382.1">
    <property type="nucleotide sequence ID" value="NZ_VAUV01000021.1"/>
</dbReference>
<feature type="transmembrane region" description="Helical" evidence="1">
    <location>
        <begin position="21"/>
        <end position="41"/>
    </location>
</feature>
<sequence>MKNLFRLICYDICKQLFSRPAFAPMVALAGGLGAATVIAFVQMDVLNARDASGRAAAVVSRIAETPRAVPDEQLNHQAQSVNYPRALARAFALDKGSEREDLLRDLLSSWAERNEAALVSWIAALKDPAVRRSICSTVCLAVAEKNPSKAIALALAPGLDEHDDGGLLEYLTMQWCEKEVATALEWVLEQAPGEWRDRLLARASFVLSKSDPAAAAQLVSGLEPGNLQKEAVMAVLHQWALKDSKAALQWAAAFPEPTLRERAFAEISNIRNLSAARDVES</sequence>
<evidence type="ECO:0000313" key="3">
    <source>
        <dbReference type="Proteomes" id="UP000306196"/>
    </source>
</evidence>
<keyword evidence="3" id="KW-1185">Reference proteome</keyword>
<evidence type="ECO:0000313" key="2">
    <source>
        <dbReference type="EMBL" id="TLD68628.1"/>
    </source>
</evidence>
<comment type="caution">
    <text evidence="2">The sequence shown here is derived from an EMBL/GenBank/DDBJ whole genome shotgun (WGS) entry which is preliminary data.</text>
</comment>
<dbReference type="AlphaFoldDB" id="A0A5R8K8H9"/>